<proteinExistence type="inferred from homology"/>
<comment type="similarity">
    <text evidence="1">Belongs to the TfdA dioxygenase family.</text>
</comment>
<dbReference type="RefSeq" id="WP_322465722.1">
    <property type="nucleotide sequence ID" value="NZ_JAXOJX010000018.1"/>
</dbReference>
<sequence length="303" mass="34206">MSFYQDFADKTAIEAWHARERQPYRHFELKPLAPTLGAEIRGLDLSRPLGAQQTDELRRAMGEYLVLAFRGQQLDGEQHKAFARQFGRLHRHVLAKDRVVAGGTDDPEILAWQTGPQSRFTAGDAWHHDVSCDAAPIWGSFLRVTRLPPGGGGDTAFANMELAYESLSEPYKRFLQGLTALHDGAQAWTAGYGARPAPGKAFPASEHPVVATHPHTGRKFLFVNEAFTSHIVQLGRDESSAVLQQLYAHVRRHLAFQVRVHWEPGTLLFWDNWATQHHAVWDYFPQERWGERVSVCLEEGPRA</sequence>
<feature type="domain" description="TauD/TfdA-like" evidence="6">
    <location>
        <begin position="29"/>
        <end position="293"/>
    </location>
</feature>
<gene>
    <name evidence="7" type="ORF">SM757_12570</name>
</gene>
<dbReference type="InterPro" id="IPR003819">
    <property type="entry name" value="TauD/TfdA-like"/>
</dbReference>
<evidence type="ECO:0000256" key="1">
    <source>
        <dbReference type="ARBA" id="ARBA00005896"/>
    </source>
</evidence>
<dbReference type="InterPro" id="IPR051323">
    <property type="entry name" value="AtsK-like"/>
</dbReference>
<keyword evidence="4" id="KW-0560">Oxidoreductase</keyword>
<dbReference type="Gene3D" id="3.60.130.10">
    <property type="entry name" value="Clavaminate synthase-like"/>
    <property type="match status" value="1"/>
</dbReference>
<name>A0ABU5IE65_9BURK</name>
<evidence type="ECO:0000313" key="7">
    <source>
        <dbReference type="EMBL" id="MDZ5457405.1"/>
    </source>
</evidence>
<reference evidence="7 8" key="1">
    <citation type="submission" date="2023-11" db="EMBL/GenBank/DDBJ databases">
        <title>Draft genome of Azohydromonas lata strain H1 (DSM1123), a polyhydroxyalkanoate producer.</title>
        <authorList>
            <person name="Traversa D."/>
            <person name="D'Addabbo P."/>
            <person name="Pazzani C."/>
            <person name="Manzari C."/>
            <person name="Chiara M."/>
            <person name="Scrascia M."/>
        </authorList>
    </citation>
    <scope>NUCLEOTIDE SEQUENCE [LARGE SCALE GENOMIC DNA]</scope>
    <source>
        <strain evidence="7 8">H1</strain>
    </source>
</reference>
<dbReference type="EMBL" id="JAXOJX010000018">
    <property type="protein sequence ID" value="MDZ5457405.1"/>
    <property type="molecule type" value="Genomic_DNA"/>
</dbReference>
<keyword evidence="8" id="KW-1185">Reference proteome</keyword>
<keyword evidence="5" id="KW-0408">Iron</keyword>
<dbReference type="InterPro" id="IPR042098">
    <property type="entry name" value="TauD-like_sf"/>
</dbReference>
<dbReference type="PANTHER" id="PTHR30468">
    <property type="entry name" value="ALPHA-KETOGLUTARATE-DEPENDENT SULFONATE DIOXYGENASE"/>
    <property type="match status" value="1"/>
</dbReference>
<dbReference type="PANTHER" id="PTHR30468:SF1">
    <property type="entry name" value="ALPHA-KETOGLUTARATE-DEPENDENT SULFONATE DIOXYGENASE"/>
    <property type="match status" value="1"/>
</dbReference>
<protein>
    <submittedName>
        <fullName evidence="7">TauD/TfdA family dioxygenase</fullName>
    </submittedName>
</protein>
<dbReference type="SUPFAM" id="SSF51197">
    <property type="entry name" value="Clavaminate synthase-like"/>
    <property type="match status" value="1"/>
</dbReference>
<dbReference type="Proteomes" id="UP001293718">
    <property type="component" value="Unassembled WGS sequence"/>
</dbReference>
<evidence type="ECO:0000259" key="6">
    <source>
        <dbReference type="Pfam" id="PF02668"/>
    </source>
</evidence>
<dbReference type="Pfam" id="PF02668">
    <property type="entry name" value="TauD"/>
    <property type="match status" value="1"/>
</dbReference>
<accession>A0ABU5IE65</accession>
<evidence type="ECO:0000313" key="8">
    <source>
        <dbReference type="Proteomes" id="UP001293718"/>
    </source>
</evidence>
<comment type="caution">
    <text evidence="7">The sequence shown here is derived from an EMBL/GenBank/DDBJ whole genome shotgun (WGS) entry which is preliminary data.</text>
</comment>
<keyword evidence="2" id="KW-0479">Metal-binding</keyword>
<organism evidence="7 8">
    <name type="scientific">Azohydromonas lata</name>
    <dbReference type="NCBI Taxonomy" id="45677"/>
    <lineage>
        <taxon>Bacteria</taxon>
        <taxon>Pseudomonadati</taxon>
        <taxon>Pseudomonadota</taxon>
        <taxon>Betaproteobacteria</taxon>
        <taxon>Burkholderiales</taxon>
        <taxon>Sphaerotilaceae</taxon>
        <taxon>Azohydromonas</taxon>
    </lineage>
</organism>
<dbReference type="GO" id="GO:0051213">
    <property type="term" value="F:dioxygenase activity"/>
    <property type="evidence" value="ECO:0007669"/>
    <property type="project" value="UniProtKB-KW"/>
</dbReference>
<keyword evidence="3 7" id="KW-0223">Dioxygenase</keyword>
<evidence type="ECO:0000256" key="3">
    <source>
        <dbReference type="ARBA" id="ARBA00022964"/>
    </source>
</evidence>
<evidence type="ECO:0000256" key="5">
    <source>
        <dbReference type="ARBA" id="ARBA00023004"/>
    </source>
</evidence>
<evidence type="ECO:0000256" key="4">
    <source>
        <dbReference type="ARBA" id="ARBA00023002"/>
    </source>
</evidence>
<evidence type="ECO:0000256" key="2">
    <source>
        <dbReference type="ARBA" id="ARBA00022723"/>
    </source>
</evidence>